<dbReference type="PANTHER" id="PTHR33418">
    <property type="entry name" value="HELICASE-ASSOCIATED"/>
    <property type="match status" value="1"/>
</dbReference>
<dbReference type="InterPro" id="IPR005114">
    <property type="entry name" value="Helicase_assoc"/>
</dbReference>
<protein>
    <submittedName>
        <fullName evidence="2">Helicase-associated</fullName>
    </submittedName>
</protein>
<feature type="domain" description="Helicase-associated" evidence="1">
    <location>
        <begin position="172"/>
        <end position="231"/>
    </location>
</feature>
<reference evidence="2" key="1">
    <citation type="submission" date="2009-01" db="EMBL/GenBank/DDBJ databases">
        <title>Complete sequence of plasmid1 of Arthrobacter chlorophenolicus A6.</title>
        <authorList>
            <consortium name="US DOE Joint Genome Institute"/>
            <person name="Lucas S."/>
            <person name="Copeland A."/>
            <person name="Lapidus A."/>
            <person name="Glavina del Rio T."/>
            <person name="Tice H."/>
            <person name="Bruce D."/>
            <person name="Goodwin L."/>
            <person name="Pitluck S."/>
            <person name="Goltsman E."/>
            <person name="Clum A."/>
            <person name="Larimer F."/>
            <person name="Land M."/>
            <person name="Hauser L."/>
            <person name="Kyrpides N."/>
            <person name="Mikhailova N."/>
            <person name="Jansson J."/>
            <person name="Richardson P."/>
        </authorList>
    </citation>
    <scope>NUCLEOTIDE SEQUENCE [LARGE SCALE GENOMIC DNA]</scope>
    <source>
        <strain evidence="2">A6</strain>
        <plasmid evidence="2">pACHL01</plasmid>
    </source>
</reference>
<proteinExistence type="predicted"/>
<dbReference type="GO" id="GO:0004386">
    <property type="term" value="F:helicase activity"/>
    <property type="evidence" value="ECO:0007669"/>
    <property type="project" value="UniProtKB-KW"/>
</dbReference>
<dbReference type="PANTHER" id="PTHR33418:SF1">
    <property type="entry name" value="HELICASE-ASSOCIATED DOMAIN-CONTAINING PROTEIN"/>
    <property type="match status" value="1"/>
</dbReference>
<keyword evidence="2" id="KW-0614">Plasmid</keyword>
<gene>
    <name evidence="2" type="ordered locus">Achl_4307</name>
</gene>
<dbReference type="AlphaFoldDB" id="B8HIL1"/>
<dbReference type="Gene3D" id="6.10.140.530">
    <property type="match status" value="2"/>
</dbReference>
<organism evidence="2 3">
    <name type="scientific">Pseudarthrobacter chlorophenolicus (strain ATCC 700700 / DSM 12829 / CIP 107037 / JCM 12360 / KCTC 9906 / NCIMB 13794 / A6)</name>
    <name type="common">Arthrobacter chlorophenolicus</name>
    <dbReference type="NCBI Taxonomy" id="452863"/>
    <lineage>
        <taxon>Bacteria</taxon>
        <taxon>Bacillati</taxon>
        <taxon>Actinomycetota</taxon>
        <taxon>Actinomycetes</taxon>
        <taxon>Micrococcales</taxon>
        <taxon>Micrococcaceae</taxon>
        <taxon>Pseudarthrobacter</taxon>
    </lineage>
</organism>
<geneLocation type="plasmid" evidence="2 3">
    <name>pACHL01</name>
</geneLocation>
<accession>B8HIL1</accession>
<evidence type="ECO:0000313" key="3">
    <source>
        <dbReference type="Proteomes" id="UP000002505"/>
    </source>
</evidence>
<dbReference type="EMBL" id="CP001342">
    <property type="protein sequence ID" value="ACL42258.1"/>
    <property type="molecule type" value="Genomic_DNA"/>
</dbReference>
<feature type="domain" description="Helicase-associated" evidence="1">
    <location>
        <begin position="5"/>
        <end position="67"/>
    </location>
</feature>
<dbReference type="KEGG" id="ach:Achl_4307"/>
<keyword evidence="2" id="KW-0347">Helicase</keyword>
<dbReference type="RefSeq" id="WP_012623275.1">
    <property type="nucleotide sequence ID" value="NC_011879.1"/>
</dbReference>
<sequence length="524" mass="58577">MPSNSHRWDESFASVVRWKEAHGHLPGRGGPNQEETRLHDWLRDQKRKARTGILTAPRVARLVSLGVPIITDRSKDNQDLIDWAQAKGRPPRNPRNPDPVERSLCWRLDRLRSRYRNGISRIGDLETLLTIPGALLDSEQPAARERLEALRLTTAEQEQSLTFRAKQPVDPARWEASFKDLNAWFTGHQSLPRRRSENAEELRIANWLNIQRTHARKNTLSQDREDKLRTVPGALEPRARRLSDVDLAKGLASFHAEHGRLPRQKKEGEHAAAGYLTRLRGIIRAGEASEEALAVLEGIPGAATTTAPRQRHSVDQRLQQLREYIDENGHLPSSDVPALSRWLARAVRGTASTNPKEADRARTAAQALTEGYTPACKTHARTGSKFPGRKRRFIPSGYVAQLEEYVARHGHLPSAGRGAEPMFSRLRLRKLLANPSITESQTARINALLAAPSWGRGNTDRPAKIAAFYAAEGRLPRQGAPAPESALAHLLTRLRVEAREGRMPPSWLKILADVPGALIEPGRH</sequence>
<keyword evidence="2" id="KW-0067">ATP-binding</keyword>
<dbReference type="Pfam" id="PF03457">
    <property type="entry name" value="HA"/>
    <property type="match status" value="2"/>
</dbReference>
<keyword evidence="2" id="KW-0547">Nucleotide-binding</keyword>
<keyword evidence="3" id="KW-1185">Reference proteome</keyword>
<dbReference type="OrthoDB" id="9776021at2"/>
<dbReference type="HOGENOM" id="CLU_519399_0_0_11"/>
<keyword evidence="2" id="KW-0378">Hydrolase</keyword>
<evidence type="ECO:0000313" key="2">
    <source>
        <dbReference type="EMBL" id="ACL42258.1"/>
    </source>
</evidence>
<dbReference type="Proteomes" id="UP000002505">
    <property type="component" value="Plasmid pACHL01"/>
</dbReference>
<evidence type="ECO:0000259" key="1">
    <source>
        <dbReference type="Pfam" id="PF03457"/>
    </source>
</evidence>
<name>B8HIL1_PSECP</name>